<evidence type="ECO:0000256" key="4">
    <source>
        <dbReference type="ARBA" id="ARBA00022723"/>
    </source>
</evidence>
<dbReference type="InterPro" id="IPR033749">
    <property type="entry name" value="Polyprenyl_synt_CS"/>
</dbReference>
<dbReference type="InterPro" id="IPR008949">
    <property type="entry name" value="Isoprenoid_synthase_dom_sf"/>
</dbReference>
<gene>
    <name evidence="8" type="ORF">NCCP1664_28570</name>
</gene>
<feature type="region of interest" description="Disordered" evidence="7">
    <location>
        <begin position="1"/>
        <end position="21"/>
    </location>
</feature>
<dbReference type="Pfam" id="PF00348">
    <property type="entry name" value="polyprenyl_synt"/>
    <property type="match status" value="1"/>
</dbReference>
<evidence type="ECO:0000256" key="1">
    <source>
        <dbReference type="ARBA" id="ARBA00001946"/>
    </source>
</evidence>
<dbReference type="InterPro" id="IPR000092">
    <property type="entry name" value="Polyprenyl_synt"/>
</dbReference>
<dbReference type="SUPFAM" id="SSF48576">
    <property type="entry name" value="Terpenoid synthases"/>
    <property type="match status" value="1"/>
</dbReference>
<comment type="similarity">
    <text evidence="2 6">Belongs to the FPP/GGPP synthase family.</text>
</comment>
<dbReference type="PROSITE" id="PS00444">
    <property type="entry name" value="POLYPRENYL_SYNTHASE_2"/>
    <property type="match status" value="1"/>
</dbReference>
<proteinExistence type="inferred from homology"/>
<dbReference type="EMBL" id="BKDJ01000022">
    <property type="protein sequence ID" value="GER24362.1"/>
    <property type="molecule type" value="Genomic_DNA"/>
</dbReference>
<dbReference type="AlphaFoldDB" id="A0A5A7NV87"/>
<dbReference type="PANTHER" id="PTHR12001:SF85">
    <property type="entry name" value="SHORT CHAIN ISOPRENYL DIPHOSPHATE SYNTHASE"/>
    <property type="match status" value="1"/>
</dbReference>
<evidence type="ECO:0000256" key="2">
    <source>
        <dbReference type="ARBA" id="ARBA00006706"/>
    </source>
</evidence>
<keyword evidence="5" id="KW-0460">Magnesium</keyword>
<dbReference type="RefSeq" id="WP_149957951.1">
    <property type="nucleotide sequence ID" value="NZ_BKDJ01000022.1"/>
</dbReference>
<dbReference type="GO" id="GO:0008299">
    <property type="term" value="P:isoprenoid biosynthetic process"/>
    <property type="evidence" value="ECO:0007669"/>
    <property type="project" value="InterPro"/>
</dbReference>
<keyword evidence="4" id="KW-0479">Metal-binding</keyword>
<dbReference type="CDD" id="cd00685">
    <property type="entry name" value="Trans_IPPS_HT"/>
    <property type="match status" value="1"/>
</dbReference>
<evidence type="ECO:0000256" key="5">
    <source>
        <dbReference type="ARBA" id="ARBA00022842"/>
    </source>
</evidence>
<keyword evidence="9" id="KW-1185">Reference proteome</keyword>
<accession>A0A5A7NV87</accession>
<organism evidence="8 9">
    <name type="scientific">Zafaria cholistanensis</name>
    <dbReference type="NCBI Taxonomy" id="1682741"/>
    <lineage>
        <taxon>Bacteria</taxon>
        <taxon>Bacillati</taxon>
        <taxon>Actinomycetota</taxon>
        <taxon>Actinomycetes</taxon>
        <taxon>Micrococcales</taxon>
        <taxon>Micrococcaceae</taxon>
        <taxon>Zafaria</taxon>
    </lineage>
</organism>
<name>A0A5A7NV87_9MICC</name>
<evidence type="ECO:0000256" key="7">
    <source>
        <dbReference type="SAM" id="MobiDB-lite"/>
    </source>
</evidence>
<keyword evidence="3 6" id="KW-0808">Transferase</keyword>
<comment type="caution">
    <text evidence="8">The sequence shown here is derived from an EMBL/GenBank/DDBJ whole genome shotgun (WGS) entry which is preliminary data.</text>
</comment>
<protein>
    <submittedName>
        <fullName evidence="8">Geranylgeranyl pyrophosphate synthase</fullName>
    </submittedName>
</protein>
<evidence type="ECO:0000256" key="6">
    <source>
        <dbReference type="RuleBase" id="RU004466"/>
    </source>
</evidence>
<evidence type="ECO:0000313" key="8">
    <source>
        <dbReference type="EMBL" id="GER24362.1"/>
    </source>
</evidence>
<dbReference type="Gene3D" id="1.10.600.10">
    <property type="entry name" value="Farnesyl Diphosphate Synthase"/>
    <property type="match status" value="1"/>
</dbReference>
<dbReference type="GO" id="GO:0046872">
    <property type="term" value="F:metal ion binding"/>
    <property type="evidence" value="ECO:0007669"/>
    <property type="project" value="UniProtKB-KW"/>
</dbReference>
<comment type="cofactor">
    <cofactor evidence="1">
        <name>Mg(2+)</name>
        <dbReference type="ChEBI" id="CHEBI:18420"/>
    </cofactor>
</comment>
<evidence type="ECO:0000256" key="3">
    <source>
        <dbReference type="ARBA" id="ARBA00022679"/>
    </source>
</evidence>
<dbReference type="OrthoDB" id="4497239at2"/>
<dbReference type="SFLD" id="SFLDS00005">
    <property type="entry name" value="Isoprenoid_Synthase_Type_I"/>
    <property type="match status" value="1"/>
</dbReference>
<evidence type="ECO:0000313" key="9">
    <source>
        <dbReference type="Proteomes" id="UP000325307"/>
    </source>
</evidence>
<reference evidence="8 9" key="1">
    <citation type="submission" date="2019-09" db="EMBL/GenBank/DDBJ databases">
        <title>Arthrobacter zafarii sp. nov., a moderately thermotolerant and halotolerant actinobacterium isolated from Cholistan desert soil of Pakistan.</title>
        <authorList>
            <person name="Amin A."/>
            <person name="Ahmed I."/>
            <person name="Khalid N."/>
            <person name="Schumann P."/>
            <person name="Busse H.J."/>
            <person name="Khan I.U."/>
            <person name="Li S."/>
            <person name="Li W.J."/>
        </authorList>
    </citation>
    <scope>NUCLEOTIDE SEQUENCE [LARGE SCALE GENOMIC DNA]</scope>
    <source>
        <strain evidence="8 9">NCCP-1664</strain>
    </source>
</reference>
<dbReference type="PROSITE" id="PS00723">
    <property type="entry name" value="POLYPRENYL_SYNTHASE_1"/>
    <property type="match status" value="1"/>
</dbReference>
<dbReference type="GO" id="GO:0004659">
    <property type="term" value="F:prenyltransferase activity"/>
    <property type="evidence" value="ECO:0007669"/>
    <property type="project" value="InterPro"/>
</dbReference>
<dbReference type="Proteomes" id="UP000325307">
    <property type="component" value="Unassembled WGS sequence"/>
</dbReference>
<dbReference type="PANTHER" id="PTHR12001">
    <property type="entry name" value="GERANYLGERANYL PYROPHOSPHATE SYNTHASE"/>
    <property type="match status" value="1"/>
</dbReference>
<sequence length="374" mass="39533">MTEHPHAPQPTTDPAPGTTPAELSADFASRVNTALDTFLEGQAGTVGKISAEAVELVGSIRALVRGGKRLRPLFAFWGFVGAGGDPAEPAIVQAAAALELFQAAALIHDDLIDRSDTRRGQPSVHRRFEALHRARAWHRNGARFGEAAAVLAGDLCLSYSEQLFGTIVPVPPAARAVFDTMRVQVMAGQYLDVLEESAGPTFGPDQAVARARTVVRYKSAKYSVENPVLLGGALAGAPEPLQRAYSEFALPLGEAFQLRDDVLGVFGDPAETGKPAGDDLREGKRTELIAHALLLAGESDRGFIQERLGAEDLATEEVARMCSILRASGALAATERAISELSASGFDALERLPVAGPVRAALRGLGEAAIRRTS</sequence>